<evidence type="ECO:0000313" key="2">
    <source>
        <dbReference type="EMBL" id="MBP2707778.1"/>
    </source>
</evidence>
<feature type="chain" id="PRO_5037627089" description="Secreted protein" evidence="1">
    <location>
        <begin position="29"/>
        <end position="136"/>
    </location>
</feature>
<reference evidence="2" key="1">
    <citation type="submission" date="2021-02" db="EMBL/GenBank/DDBJ databases">
        <title>Draft genome sequence of Microbispora sp. RL4-1S isolated from rice leaves in Thailand.</title>
        <authorList>
            <person name="Muangham S."/>
            <person name="Duangmal K."/>
        </authorList>
    </citation>
    <scope>NUCLEOTIDE SEQUENCE</scope>
    <source>
        <strain evidence="2">RL4-1S</strain>
    </source>
</reference>
<dbReference type="Proteomes" id="UP000674234">
    <property type="component" value="Unassembled WGS sequence"/>
</dbReference>
<name>A0A940WR58_9ACTN</name>
<dbReference type="RefSeq" id="WP_210159042.1">
    <property type="nucleotide sequence ID" value="NZ_JAFCNB010000023.1"/>
</dbReference>
<evidence type="ECO:0000256" key="1">
    <source>
        <dbReference type="SAM" id="SignalP"/>
    </source>
</evidence>
<evidence type="ECO:0008006" key="4">
    <source>
        <dbReference type="Google" id="ProtNLM"/>
    </source>
</evidence>
<organism evidence="2 3">
    <name type="scientific">Microbispora oryzae</name>
    <dbReference type="NCBI Taxonomy" id="2806554"/>
    <lineage>
        <taxon>Bacteria</taxon>
        <taxon>Bacillati</taxon>
        <taxon>Actinomycetota</taxon>
        <taxon>Actinomycetes</taxon>
        <taxon>Streptosporangiales</taxon>
        <taxon>Streptosporangiaceae</taxon>
        <taxon>Microbispora</taxon>
    </lineage>
</organism>
<sequence length="136" mass="14161">MKTTRKLAAAATTAVLGLSVLPASPAHAAATRSFSVSAYDGAAWGTVTFNSYSWTVDAYIYRDSSASISLEVCGWQTLNNGSSAQLVCKTASNGGSVGSTRHVTTLGASANWAQVYAATAYLYVNGAYVAGQWVYK</sequence>
<keyword evidence="3" id="KW-1185">Reference proteome</keyword>
<dbReference type="AlphaFoldDB" id="A0A940WR58"/>
<accession>A0A940WR58</accession>
<evidence type="ECO:0000313" key="3">
    <source>
        <dbReference type="Proteomes" id="UP000674234"/>
    </source>
</evidence>
<keyword evidence="1" id="KW-0732">Signal</keyword>
<protein>
    <recommendedName>
        <fullName evidence="4">Secreted protein</fullName>
    </recommendedName>
</protein>
<feature type="signal peptide" evidence="1">
    <location>
        <begin position="1"/>
        <end position="28"/>
    </location>
</feature>
<comment type="caution">
    <text evidence="2">The sequence shown here is derived from an EMBL/GenBank/DDBJ whole genome shotgun (WGS) entry which is preliminary data.</text>
</comment>
<proteinExistence type="predicted"/>
<dbReference type="EMBL" id="JAFCNB010000023">
    <property type="protein sequence ID" value="MBP2707778.1"/>
    <property type="molecule type" value="Genomic_DNA"/>
</dbReference>
<gene>
    <name evidence="2" type="ORF">JOL79_28760</name>
</gene>